<keyword evidence="2" id="KW-1185">Reference proteome</keyword>
<dbReference type="EMBL" id="JACHXQ010000001">
    <property type="protein sequence ID" value="MBB3183011.1"/>
    <property type="molecule type" value="Genomic_DNA"/>
</dbReference>
<accession>A0A7W5DHF2</accession>
<evidence type="ECO:0000313" key="2">
    <source>
        <dbReference type="Proteomes" id="UP000563050"/>
    </source>
</evidence>
<dbReference type="Proteomes" id="UP000563050">
    <property type="component" value="Unassembled WGS sequence"/>
</dbReference>
<comment type="caution">
    <text evidence="1">The sequence shown here is derived from an EMBL/GenBank/DDBJ whole genome shotgun (WGS) entry which is preliminary data.</text>
</comment>
<evidence type="ECO:0000313" key="1">
    <source>
        <dbReference type="EMBL" id="MBB3183011.1"/>
    </source>
</evidence>
<organism evidence="1 2">
    <name type="scientific">Halomonas fontilapidosi</name>
    <dbReference type="NCBI Taxonomy" id="616675"/>
    <lineage>
        <taxon>Bacteria</taxon>
        <taxon>Pseudomonadati</taxon>
        <taxon>Pseudomonadota</taxon>
        <taxon>Gammaproteobacteria</taxon>
        <taxon>Oceanospirillales</taxon>
        <taxon>Halomonadaceae</taxon>
        <taxon>Halomonas</taxon>
    </lineage>
</organism>
<gene>
    <name evidence="1" type="ORF">FHR95_000535</name>
</gene>
<protein>
    <submittedName>
        <fullName evidence="1">Uncharacterized protein</fullName>
    </submittedName>
</protein>
<dbReference type="RefSeq" id="WP_183313251.1">
    <property type="nucleotide sequence ID" value="NZ_JACHXQ010000001.1"/>
</dbReference>
<dbReference type="AlphaFoldDB" id="A0A7W5DHF2"/>
<sequence>MEGTLVCPSLVLEEPGILNKQHLDTFHLADWHALEPILESNVPFLLAAGDIALPTIADLGDGGLGETLGVKQGIDELIAVGVWTCRNGKGVHAVGLIEGHAGRAPCVQALAEPVIRYS</sequence>
<reference evidence="1 2" key="1">
    <citation type="submission" date="2020-08" db="EMBL/GenBank/DDBJ databases">
        <title>Genomic Encyclopedia of Type Strains, Phase III (KMG-III): the genomes of soil and plant-associated and newly described type strains.</title>
        <authorList>
            <person name="Whitman W."/>
        </authorList>
    </citation>
    <scope>NUCLEOTIDE SEQUENCE [LARGE SCALE GENOMIC DNA]</scope>
    <source>
        <strain evidence="1 2">CECT 7341</strain>
    </source>
</reference>
<name>A0A7W5DHF2_9GAMM</name>
<proteinExistence type="predicted"/>